<proteinExistence type="inferred from homology"/>
<feature type="region of interest" description="Disordered" evidence="2">
    <location>
        <begin position="1"/>
        <end position="25"/>
    </location>
</feature>
<gene>
    <name evidence="3" type="ORF">GCM10010305_38630</name>
</gene>
<organism evidence="3 4">
    <name type="scientific">Streptomyces termitum</name>
    <dbReference type="NCBI Taxonomy" id="67368"/>
    <lineage>
        <taxon>Bacteria</taxon>
        <taxon>Bacillati</taxon>
        <taxon>Actinomycetota</taxon>
        <taxon>Actinomycetes</taxon>
        <taxon>Kitasatosporales</taxon>
        <taxon>Streptomycetaceae</taxon>
        <taxon>Streptomyces</taxon>
    </lineage>
</organism>
<accession>A0A918WAW4</accession>
<dbReference type="Pfam" id="PF01177">
    <property type="entry name" value="Asp_Glu_race"/>
    <property type="match status" value="1"/>
</dbReference>
<sequence length="268" mass="27252">MVNPLRCARSAGPAAAGPATPGKGDRSVRAVAVINPNTSEATTALMTALARRVLRPEDGHEVLGVTVAEGPPMLTDEEALRASVRPVLDAAGRLLAGPGGDRVGALVVGAFGDPGVEELRARTGLPVIGLAEAALREAGAGGRRFGTATTTPGLAAAITARAARLGWAAQHTGVRVTPGDPRRLTAAPGELTERLAEAVRACVEEDGAEAVVIGGGPLGAAAEALRDRFAVPVVGPVPAACREAARLLGRPVHRTPDGPRRTTPHRDR</sequence>
<feature type="region of interest" description="Disordered" evidence="2">
    <location>
        <begin position="248"/>
        <end position="268"/>
    </location>
</feature>
<evidence type="ECO:0000313" key="3">
    <source>
        <dbReference type="EMBL" id="GHA91087.1"/>
    </source>
</evidence>
<dbReference type="AlphaFoldDB" id="A0A918WAW4"/>
<evidence type="ECO:0000313" key="4">
    <source>
        <dbReference type="Proteomes" id="UP000644020"/>
    </source>
</evidence>
<dbReference type="Gene3D" id="3.40.50.12500">
    <property type="match status" value="1"/>
</dbReference>
<dbReference type="GO" id="GO:0047661">
    <property type="term" value="F:amino-acid racemase activity"/>
    <property type="evidence" value="ECO:0007669"/>
    <property type="project" value="InterPro"/>
</dbReference>
<dbReference type="InterPro" id="IPR053714">
    <property type="entry name" value="Iso_Racemase_Enz_sf"/>
</dbReference>
<dbReference type="InterPro" id="IPR015942">
    <property type="entry name" value="Asp/Glu/hydantoin_racemase"/>
</dbReference>
<comment type="caution">
    <text evidence="3">The sequence shown here is derived from an EMBL/GenBank/DDBJ whole genome shotgun (WGS) entry which is preliminary data.</text>
</comment>
<dbReference type="Proteomes" id="UP000644020">
    <property type="component" value="Unassembled WGS sequence"/>
</dbReference>
<feature type="compositionally biased region" description="Low complexity" evidence="2">
    <location>
        <begin position="11"/>
        <end position="22"/>
    </location>
</feature>
<evidence type="ECO:0000256" key="2">
    <source>
        <dbReference type="SAM" id="MobiDB-lite"/>
    </source>
</evidence>
<name>A0A918WAW4_9ACTN</name>
<comment type="similarity">
    <text evidence="1">Belongs to the HyuE racemase family.</text>
</comment>
<keyword evidence="4" id="KW-1185">Reference proteome</keyword>
<dbReference type="InterPro" id="IPR052186">
    <property type="entry name" value="Hydantoin_racemase-like"/>
</dbReference>
<dbReference type="PANTHER" id="PTHR28047">
    <property type="entry name" value="PROTEIN DCG1"/>
    <property type="match status" value="1"/>
</dbReference>
<feature type="compositionally biased region" description="Basic and acidic residues" evidence="2">
    <location>
        <begin position="254"/>
        <end position="268"/>
    </location>
</feature>
<reference evidence="3" key="1">
    <citation type="journal article" date="2014" name="Int. J. Syst. Evol. Microbiol.">
        <title>Complete genome sequence of Corynebacterium casei LMG S-19264T (=DSM 44701T), isolated from a smear-ripened cheese.</title>
        <authorList>
            <consortium name="US DOE Joint Genome Institute (JGI-PGF)"/>
            <person name="Walter F."/>
            <person name="Albersmeier A."/>
            <person name="Kalinowski J."/>
            <person name="Ruckert C."/>
        </authorList>
    </citation>
    <scope>NUCLEOTIDE SEQUENCE</scope>
    <source>
        <strain evidence="3">JCM 4518</strain>
    </source>
</reference>
<evidence type="ECO:0000256" key="1">
    <source>
        <dbReference type="ARBA" id="ARBA00038414"/>
    </source>
</evidence>
<reference evidence="3" key="2">
    <citation type="submission" date="2020-09" db="EMBL/GenBank/DDBJ databases">
        <authorList>
            <person name="Sun Q."/>
            <person name="Ohkuma M."/>
        </authorList>
    </citation>
    <scope>NUCLEOTIDE SEQUENCE</scope>
    <source>
        <strain evidence="3">JCM 4518</strain>
    </source>
</reference>
<dbReference type="EMBL" id="BMUL01000009">
    <property type="protein sequence ID" value="GHA91087.1"/>
    <property type="molecule type" value="Genomic_DNA"/>
</dbReference>
<dbReference type="PANTHER" id="PTHR28047:SF5">
    <property type="entry name" value="PROTEIN DCG1"/>
    <property type="match status" value="1"/>
</dbReference>
<protein>
    <submittedName>
        <fullName evidence="3">Hydantoin racemase</fullName>
    </submittedName>
</protein>